<organism evidence="3">
    <name type="scientific">Salmonella typhimurium</name>
    <dbReference type="NCBI Taxonomy" id="90371"/>
    <lineage>
        <taxon>Bacteria</taxon>
        <taxon>Pseudomonadati</taxon>
        <taxon>Pseudomonadota</taxon>
        <taxon>Gammaproteobacteria</taxon>
        <taxon>Enterobacterales</taxon>
        <taxon>Enterobacteriaceae</taxon>
        <taxon>Salmonella</taxon>
    </lineage>
</organism>
<feature type="domain" description="Phosphatidic acid phosphatase type 2/haloperoxidase" evidence="2">
    <location>
        <begin position="183"/>
        <end position="302"/>
    </location>
</feature>
<dbReference type="RefSeq" id="WP_320583471.1">
    <property type="nucleotide sequence ID" value="NZ_JAXDFL010000003.1"/>
</dbReference>
<dbReference type="GO" id="GO:0030288">
    <property type="term" value="C:outer membrane-bounded periplasmic space"/>
    <property type="evidence" value="ECO:0007669"/>
    <property type="project" value="InterPro"/>
</dbReference>
<name>A0A707KXM4_SALTM</name>
<evidence type="ECO:0000256" key="1">
    <source>
        <dbReference type="SAM" id="SignalP"/>
    </source>
</evidence>
<dbReference type="InterPro" id="IPR036938">
    <property type="entry name" value="PAP2/HPO_sf"/>
</dbReference>
<evidence type="ECO:0000313" key="3">
    <source>
        <dbReference type="EMBL" id="HAC9841796.1"/>
    </source>
</evidence>
<feature type="signal peptide" evidence="1">
    <location>
        <begin position="1"/>
        <end position="20"/>
    </location>
</feature>
<comment type="caution">
    <text evidence="3">The sequence shown here is derived from an EMBL/GenBank/DDBJ whole genome shotgun (WGS) entry which is preliminary data.</text>
</comment>
<protein>
    <submittedName>
        <fullName evidence="3">Phosphatase PAP2 family protein</fullName>
    </submittedName>
</protein>
<reference evidence="3" key="1">
    <citation type="journal article" date="2018" name="Genome Biol.">
        <title>SKESA: strategic k-mer extension for scrupulous assemblies.</title>
        <authorList>
            <person name="Souvorov A."/>
            <person name="Agarwala R."/>
            <person name="Lipman D.J."/>
        </authorList>
    </citation>
    <scope>NUCLEOTIDE SEQUENCE</scope>
    <source>
        <strain evidence="3">A24910</strain>
    </source>
</reference>
<gene>
    <name evidence="3" type="ORF">G0L03_09855</name>
</gene>
<dbReference type="CDD" id="cd03397">
    <property type="entry name" value="PAP2_acid_phosphatase"/>
    <property type="match status" value="1"/>
</dbReference>
<dbReference type="SUPFAM" id="SSF48317">
    <property type="entry name" value="Acid phosphatase/Vanadium-dependent haloperoxidase"/>
    <property type="match status" value="1"/>
</dbReference>
<dbReference type="AlphaFoldDB" id="A0A707KXM4"/>
<dbReference type="InterPro" id="IPR001011">
    <property type="entry name" value="Acid_Pase_classA_bac"/>
</dbReference>
<dbReference type="EMBL" id="DAANHB010000041">
    <property type="protein sequence ID" value="HAC9841796.1"/>
    <property type="molecule type" value="Genomic_DNA"/>
</dbReference>
<proteinExistence type="predicted"/>
<reference evidence="3" key="2">
    <citation type="submission" date="2019-08" db="EMBL/GenBank/DDBJ databases">
        <authorList>
            <consortium name="NCBI Pathogen Detection Project"/>
        </authorList>
    </citation>
    <scope>NUCLEOTIDE SEQUENCE</scope>
    <source>
        <strain evidence="3">A24910</strain>
    </source>
</reference>
<dbReference type="SMART" id="SM00014">
    <property type="entry name" value="acidPPc"/>
    <property type="match status" value="1"/>
</dbReference>
<feature type="chain" id="PRO_5027817080" evidence="1">
    <location>
        <begin position="21"/>
        <end position="433"/>
    </location>
</feature>
<dbReference type="InterPro" id="IPR000326">
    <property type="entry name" value="PAP2/HPO"/>
</dbReference>
<dbReference type="Gene3D" id="1.20.144.10">
    <property type="entry name" value="Phosphatidic acid phosphatase type 2/haloperoxidase"/>
    <property type="match status" value="1"/>
</dbReference>
<evidence type="ECO:0000259" key="2">
    <source>
        <dbReference type="SMART" id="SM00014"/>
    </source>
</evidence>
<keyword evidence="1" id="KW-0732">Signal</keyword>
<dbReference type="Pfam" id="PF01569">
    <property type="entry name" value="PAP2"/>
    <property type="match status" value="1"/>
</dbReference>
<dbReference type="GO" id="GO:0003993">
    <property type="term" value="F:acid phosphatase activity"/>
    <property type="evidence" value="ECO:0007669"/>
    <property type="project" value="InterPro"/>
</dbReference>
<sequence>MKLHITVLASSLALAMPALAMPALAMPALAKDIPLSQAESIAKSVTPDSASVAFNDLEAQWLTQLRKALQGDTAALTRDALAQMRQNSIQADNAWLQASGYDFHTTENQQMGITLLSAFNTLPEAVLKDNLATVTAINHDADVNTRHQALADAESVEYLYFLSDAMGPRLGRAFLAAYDKGELGKAAALIKASEVSTGAAKKYFHYPRPYQVPGNTIHLTPDDVVVKDGHPYTAGGGAFPSGHTNTGYTDALLMAEMIPERFDALVIRGARYGYSRLVLGVHYPLDVMGARMVAQRNVAHYLNDPYYRTLFNEARAQLREALVKECGTTIVECAASTGKDDPYRDPAMHTFYRFTMTYNLPQQKGEHQPLKIPKGADVLLQTALPNLSPAQRQALMEETALPAGYPLSGETEDQQFWQRLDLSAAYEMARKTR</sequence>
<accession>A0A707KXM4</accession>